<dbReference type="OrthoDB" id="3194402at2"/>
<dbReference type="CDD" id="cd07377">
    <property type="entry name" value="WHTH_GntR"/>
    <property type="match status" value="1"/>
</dbReference>
<dbReference type="PRINTS" id="PR00035">
    <property type="entry name" value="HTHGNTR"/>
</dbReference>
<dbReference type="InterPro" id="IPR011663">
    <property type="entry name" value="UTRA"/>
</dbReference>
<dbReference type="InterPro" id="IPR028978">
    <property type="entry name" value="Chorismate_lyase_/UTRA_dom_sf"/>
</dbReference>
<keyword evidence="6" id="KW-1185">Reference proteome</keyword>
<feature type="region of interest" description="Disordered" evidence="4">
    <location>
        <begin position="1"/>
        <end position="38"/>
    </location>
</feature>
<dbReference type="PANTHER" id="PTHR44846:SF17">
    <property type="entry name" value="GNTR-FAMILY TRANSCRIPTIONAL REGULATOR"/>
    <property type="match status" value="1"/>
</dbReference>
<dbReference type="GO" id="GO:0003700">
    <property type="term" value="F:DNA-binding transcription factor activity"/>
    <property type="evidence" value="ECO:0007669"/>
    <property type="project" value="InterPro"/>
</dbReference>
<sequence>MDEDDARPDGPAAPREAAAPRGQARRVPPEWVSSRPRAERARRVADVLRQWISSGRFADDVLPDERVLAEQLDASRNAVREALSLLRDEGLLTRRRGVGTVVVTPTYGHGLDRLAGLAEALAGHGTVTNEVLVAEVVTDPPADVMERLCLEAGAAAVHIERVRRVDGVPVSLDSTYLTADIGRGVLRGDLETRDIFTVIEETIGGPLGRADIEVRAANADPETAALLGVRAGAAIFVIDRLTRLSDGTPVDAELLRIRSDRMALRATLYRGLR</sequence>
<dbReference type="Gene3D" id="1.10.10.10">
    <property type="entry name" value="Winged helix-like DNA-binding domain superfamily/Winged helix DNA-binding domain"/>
    <property type="match status" value="1"/>
</dbReference>
<dbReference type="Pfam" id="PF07702">
    <property type="entry name" value="UTRA"/>
    <property type="match status" value="1"/>
</dbReference>
<dbReference type="GO" id="GO:0045892">
    <property type="term" value="P:negative regulation of DNA-templated transcription"/>
    <property type="evidence" value="ECO:0007669"/>
    <property type="project" value="TreeGrafter"/>
</dbReference>
<dbReference type="SUPFAM" id="SSF46785">
    <property type="entry name" value="Winged helix' DNA-binding domain"/>
    <property type="match status" value="1"/>
</dbReference>
<accession>A0A5C4W6F9</accession>
<gene>
    <name evidence="5" type="ORF">FH608_028590</name>
</gene>
<evidence type="ECO:0000256" key="4">
    <source>
        <dbReference type="SAM" id="MobiDB-lite"/>
    </source>
</evidence>
<proteinExistence type="predicted"/>
<dbReference type="InterPro" id="IPR050679">
    <property type="entry name" value="Bact_HTH_transcr_reg"/>
</dbReference>
<dbReference type="PANTHER" id="PTHR44846">
    <property type="entry name" value="MANNOSYL-D-GLYCERATE TRANSPORT/METABOLISM SYSTEM REPRESSOR MNGR-RELATED"/>
    <property type="match status" value="1"/>
</dbReference>
<protein>
    <submittedName>
        <fullName evidence="5">UTRA domain-containing protein</fullName>
    </submittedName>
</protein>
<evidence type="ECO:0000313" key="5">
    <source>
        <dbReference type="EMBL" id="KAB8191911.1"/>
    </source>
</evidence>
<dbReference type="SMART" id="SM00345">
    <property type="entry name" value="HTH_GNTR"/>
    <property type="match status" value="1"/>
</dbReference>
<comment type="caution">
    <text evidence="5">The sequence shown here is derived from an EMBL/GenBank/DDBJ whole genome shotgun (WGS) entry which is preliminary data.</text>
</comment>
<dbReference type="GO" id="GO:0003677">
    <property type="term" value="F:DNA binding"/>
    <property type="evidence" value="ECO:0007669"/>
    <property type="project" value="UniProtKB-KW"/>
</dbReference>
<evidence type="ECO:0000256" key="1">
    <source>
        <dbReference type="ARBA" id="ARBA00023015"/>
    </source>
</evidence>
<evidence type="ECO:0000256" key="2">
    <source>
        <dbReference type="ARBA" id="ARBA00023125"/>
    </source>
</evidence>
<name>A0A5C4W6F9_9ACTN</name>
<feature type="compositionally biased region" description="Low complexity" evidence="4">
    <location>
        <begin position="9"/>
        <end position="26"/>
    </location>
</feature>
<dbReference type="InterPro" id="IPR036390">
    <property type="entry name" value="WH_DNA-bd_sf"/>
</dbReference>
<keyword evidence="3" id="KW-0804">Transcription</keyword>
<keyword evidence="1" id="KW-0805">Transcription regulation</keyword>
<dbReference type="EMBL" id="VDLX02000011">
    <property type="protein sequence ID" value="KAB8191911.1"/>
    <property type="molecule type" value="Genomic_DNA"/>
</dbReference>
<dbReference type="Pfam" id="PF00392">
    <property type="entry name" value="GntR"/>
    <property type="match status" value="1"/>
</dbReference>
<dbReference type="Proteomes" id="UP000312512">
    <property type="component" value="Unassembled WGS sequence"/>
</dbReference>
<dbReference type="InterPro" id="IPR000524">
    <property type="entry name" value="Tscrpt_reg_HTH_GntR"/>
</dbReference>
<dbReference type="SMART" id="SM00866">
    <property type="entry name" value="UTRA"/>
    <property type="match status" value="1"/>
</dbReference>
<evidence type="ECO:0000256" key="3">
    <source>
        <dbReference type="ARBA" id="ARBA00023163"/>
    </source>
</evidence>
<dbReference type="InterPro" id="IPR036388">
    <property type="entry name" value="WH-like_DNA-bd_sf"/>
</dbReference>
<keyword evidence="2" id="KW-0238">DNA-binding</keyword>
<dbReference type="AlphaFoldDB" id="A0A5C4W6F9"/>
<organism evidence="5 6">
    <name type="scientific">Nonomuraea phyllanthi</name>
    <dbReference type="NCBI Taxonomy" id="2219224"/>
    <lineage>
        <taxon>Bacteria</taxon>
        <taxon>Bacillati</taxon>
        <taxon>Actinomycetota</taxon>
        <taxon>Actinomycetes</taxon>
        <taxon>Streptosporangiales</taxon>
        <taxon>Streptosporangiaceae</taxon>
        <taxon>Nonomuraea</taxon>
    </lineage>
</organism>
<reference evidence="5 6" key="1">
    <citation type="submission" date="2019-10" db="EMBL/GenBank/DDBJ databases">
        <title>Nonomuraea sp. nov., isolated from Phyllanthus amarus.</title>
        <authorList>
            <person name="Klykleung N."/>
            <person name="Tanasupawat S."/>
        </authorList>
    </citation>
    <scope>NUCLEOTIDE SEQUENCE [LARGE SCALE GENOMIC DNA]</scope>
    <source>
        <strain evidence="5 6">PA1-10</strain>
    </source>
</reference>
<dbReference type="Gene3D" id="3.40.1410.10">
    <property type="entry name" value="Chorismate lyase-like"/>
    <property type="match status" value="1"/>
</dbReference>
<dbReference type="PROSITE" id="PS50949">
    <property type="entry name" value="HTH_GNTR"/>
    <property type="match status" value="1"/>
</dbReference>
<dbReference type="SUPFAM" id="SSF64288">
    <property type="entry name" value="Chorismate lyase-like"/>
    <property type="match status" value="1"/>
</dbReference>
<evidence type="ECO:0000313" key="6">
    <source>
        <dbReference type="Proteomes" id="UP000312512"/>
    </source>
</evidence>
<dbReference type="RefSeq" id="WP_139633708.1">
    <property type="nucleotide sequence ID" value="NZ_VDLX02000011.1"/>
</dbReference>